<dbReference type="GO" id="GO:0010468">
    <property type="term" value="P:regulation of gene expression"/>
    <property type="evidence" value="ECO:0007669"/>
    <property type="project" value="TreeGrafter"/>
</dbReference>
<dbReference type="Gene3D" id="1.25.40.20">
    <property type="entry name" value="Ankyrin repeat-containing domain"/>
    <property type="match status" value="4"/>
</dbReference>
<reference evidence="4 5" key="1">
    <citation type="submission" date="2018-02" db="EMBL/GenBank/DDBJ databases">
        <title>Draft genome sequences of Elsinoe sp., causing black scab on jojoba.</title>
        <authorList>
            <person name="Stodart B."/>
            <person name="Jeffress S."/>
            <person name="Ash G."/>
            <person name="Arun Chinnappa K."/>
        </authorList>
    </citation>
    <scope>NUCLEOTIDE SEQUENCE [LARGE SCALE GENOMIC DNA]</scope>
    <source>
        <strain evidence="4 5">Hillstone_2</strain>
    </source>
</reference>
<gene>
    <name evidence="4" type="ORF">C1H76_0844</name>
</gene>
<evidence type="ECO:0000256" key="1">
    <source>
        <dbReference type="ARBA" id="ARBA00022737"/>
    </source>
</evidence>
<organism evidence="4 5">
    <name type="scientific">Elsinoe australis</name>
    <dbReference type="NCBI Taxonomy" id="40998"/>
    <lineage>
        <taxon>Eukaryota</taxon>
        <taxon>Fungi</taxon>
        <taxon>Dikarya</taxon>
        <taxon>Ascomycota</taxon>
        <taxon>Pezizomycotina</taxon>
        <taxon>Dothideomycetes</taxon>
        <taxon>Dothideomycetidae</taxon>
        <taxon>Myriangiales</taxon>
        <taxon>Elsinoaceae</taxon>
        <taxon>Elsinoe</taxon>
    </lineage>
</organism>
<feature type="repeat" description="ANK" evidence="3">
    <location>
        <begin position="321"/>
        <end position="353"/>
    </location>
</feature>
<dbReference type="AlphaFoldDB" id="A0A4U7BAG0"/>
<dbReference type="PANTHER" id="PTHR24124">
    <property type="entry name" value="ANKYRIN REPEAT FAMILY A"/>
    <property type="match status" value="1"/>
</dbReference>
<evidence type="ECO:0000256" key="2">
    <source>
        <dbReference type="ARBA" id="ARBA00023043"/>
    </source>
</evidence>
<proteinExistence type="predicted"/>
<comment type="caution">
    <text evidence="4">The sequence shown here is derived from an EMBL/GenBank/DDBJ whole genome shotgun (WGS) entry which is preliminary data.</text>
</comment>
<dbReference type="InterPro" id="IPR036770">
    <property type="entry name" value="Ankyrin_rpt-contain_sf"/>
</dbReference>
<dbReference type="PROSITE" id="PS50088">
    <property type="entry name" value="ANK_REPEAT"/>
    <property type="match status" value="3"/>
</dbReference>
<keyword evidence="2 3" id="KW-0040">ANK repeat</keyword>
<evidence type="ECO:0000256" key="3">
    <source>
        <dbReference type="PROSITE-ProRule" id="PRU00023"/>
    </source>
</evidence>
<dbReference type="Proteomes" id="UP000308133">
    <property type="component" value="Unassembled WGS sequence"/>
</dbReference>
<protein>
    <submittedName>
        <fullName evidence="4">Ankyrin repeat-containing protein 3</fullName>
    </submittedName>
</protein>
<keyword evidence="1" id="KW-0677">Repeat</keyword>
<dbReference type="Pfam" id="PF12796">
    <property type="entry name" value="Ank_2"/>
    <property type="match status" value="2"/>
</dbReference>
<dbReference type="SMART" id="SM00248">
    <property type="entry name" value="ANK"/>
    <property type="match status" value="9"/>
</dbReference>
<dbReference type="GO" id="GO:0005634">
    <property type="term" value="C:nucleus"/>
    <property type="evidence" value="ECO:0007669"/>
    <property type="project" value="TreeGrafter"/>
</dbReference>
<evidence type="ECO:0000313" key="5">
    <source>
        <dbReference type="Proteomes" id="UP000308133"/>
    </source>
</evidence>
<feature type="repeat" description="ANK" evidence="3">
    <location>
        <begin position="28"/>
        <end position="63"/>
    </location>
</feature>
<sequence length="700" mass="78334">MQATSAADSRLILGTLEPSNDVNEQDVDGNTSLHHAMRHTDDEQRILITKLLASGADPNLRNNQGETPLHLLEHWSNTAELLLDHGADIEAKDAKGRAWLFRLLERAERNFMDDCRECLNFGASGYTRDAGGRSLLHALIAVQSDPASKDAAWNLLTEAGLDAKAMDHEGNTLLHEAVSVPFQDFAQVGRLISLGLDIDQPNLRGQSSVHVLCSMGRMSERPYAGRSDDLMEYMLRTTKNINAPDAQGVTPLLLACTVSENTVVHLLRAGACSTSRTFAGMNCLHLAARSRQTNIIGLILNHLKFRGAIARQALLNAKDSTGKTPLHYACRSGRPESVALLIDAGADIIAQDYKSHTPLWLCLEFETEQHLWSDYRETRVEDDRYLQQWEGRPDLVGQISGAAGLSPDDGSRPFVSVGKEITSLLGSTCVLRHEHESTRLEEIFDLIMERAKATGISESELGLPSTAEIAEFGKRGHYCVARSFCSLKYPDWTIAGMFHGPNQDSLSIVKARFEAMTAALCSMVTDKSQLYLYTEMVHHKEFSLLTELLESGKVVFDSKDMEHHRFLELLAKFGYARLLGQVGKKILVGDSQRPGMRQLGAAERRNMRRNLHPLLYTACRRELPNMDVVRILIEEIRVDINEFVYDRMANEDLDANEEMRDDARQSYFTSLHYLAMGQHWWQVAHCLPYLFQVSTVDVNC</sequence>
<dbReference type="InterPro" id="IPR002110">
    <property type="entry name" value="Ankyrin_rpt"/>
</dbReference>
<dbReference type="EMBL" id="PTQR01000011">
    <property type="protein sequence ID" value="TKX26690.1"/>
    <property type="molecule type" value="Genomic_DNA"/>
</dbReference>
<evidence type="ECO:0000313" key="4">
    <source>
        <dbReference type="EMBL" id="TKX26690.1"/>
    </source>
</evidence>
<dbReference type="PANTHER" id="PTHR24124:SF14">
    <property type="entry name" value="CHROMOSOME UNDETERMINED SCAFFOLD_25, WHOLE GENOME SHOTGUN SEQUENCE"/>
    <property type="match status" value="1"/>
</dbReference>
<name>A0A4U7BAG0_9PEZI</name>
<feature type="repeat" description="ANK" evidence="3">
    <location>
        <begin position="64"/>
        <end position="94"/>
    </location>
</feature>
<dbReference type="SUPFAM" id="SSF48403">
    <property type="entry name" value="Ankyrin repeat"/>
    <property type="match status" value="2"/>
</dbReference>
<dbReference type="PROSITE" id="PS50297">
    <property type="entry name" value="ANK_REP_REGION"/>
    <property type="match status" value="2"/>
</dbReference>
<accession>A0A4U7BAG0</accession>